<dbReference type="AlphaFoldDB" id="A0A8K0ITE9"/>
<proteinExistence type="predicted"/>
<dbReference type="Proteomes" id="UP000797356">
    <property type="component" value="Chromosome 13"/>
</dbReference>
<evidence type="ECO:0000313" key="2">
    <source>
        <dbReference type="Proteomes" id="UP000797356"/>
    </source>
</evidence>
<dbReference type="EMBL" id="CM017884">
    <property type="protein sequence ID" value="KAG1366815.1"/>
    <property type="molecule type" value="Genomic_DNA"/>
</dbReference>
<evidence type="ECO:0000313" key="1">
    <source>
        <dbReference type="EMBL" id="KAG1366815.1"/>
    </source>
</evidence>
<name>A0A8K0ITE9_COCNU</name>
<accession>A0A8K0ITE9</accession>
<sequence>MQPQQSEIDPLSFMHQVEAGPSLSAQQVESPHDPPIDEEVIVDEIHTQDGSRRVNSRCGSTRARNVWQLADGEKVVIQCNQMGQPINKAATLLTSFLD</sequence>
<protein>
    <submittedName>
        <fullName evidence="1">Uncharacterized protein</fullName>
    </submittedName>
</protein>
<dbReference type="OrthoDB" id="617512at2759"/>
<gene>
    <name evidence="1" type="ORF">COCNU_13G006050</name>
</gene>
<organism evidence="1 2">
    <name type="scientific">Cocos nucifera</name>
    <name type="common">Coconut palm</name>
    <dbReference type="NCBI Taxonomy" id="13894"/>
    <lineage>
        <taxon>Eukaryota</taxon>
        <taxon>Viridiplantae</taxon>
        <taxon>Streptophyta</taxon>
        <taxon>Embryophyta</taxon>
        <taxon>Tracheophyta</taxon>
        <taxon>Spermatophyta</taxon>
        <taxon>Magnoliopsida</taxon>
        <taxon>Liliopsida</taxon>
        <taxon>Arecaceae</taxon>
        <taxon>Arecoideae</taxon>
        <taxon>Cocoseae</taxon>
        <taxon>Attaleinae</taxon>
        <taxon>Cocos</taxon>
    </lineage>
</organism>
<reference evidence="1" key="1">
    <citation type="journal article" date="2017" name="Gigascience">
        <title>The genome draft of coconut (Cocos nucifera).</title>
        <authorList>
            <person name="Xiao Y."/>
            <person name="Xu P."/>
            <person name="Fan H."/>
            <person name="Baudouin L."/>
            <person name="Xia W."/>
            <person name="Bocs S."/>
            <person name="Xu J."/>
            <person name="Li Q."/>
            <person name="Guo A."/>
            <person name="Zhou L."/>
            <person name="Li J."/>
            <person name="Wu Y."/>
            <person name="Ma Z."/>
            <person name="Armero A."/>
            <person name="Issali A.E."/>
            <person name="Liu N."/>
            <person name="Peng M."/>
            <person name="Yang Y."/>
        </authorList>
    </citation>
    <scope>NUCLEOTIDE SEQUENCE</scope>
    <source>
        <tissue evidence="1">Spear leaf of Hainan Tall coconut</tissue>
    </source>
</reference>
<comment type="caution">
    <text evidence="1">The sequence shown here is derived from an EMBL/GenBank/DDBJ whole genome shotgun (WGS) entry which is preliminary data.</text>
</comment>
<keyword evidence="2" id="KW-1185">Reference proteome</keyword>
<reference evidence="1" key="2">
    <citation type="submission" date="2019-07" db="EMBL/GenBank/DDBJ databases">
        <authorList>
            <person name="Yang Y."/>
            <person name="Bocs S."/>
            <person name="Baudouin L."/>
        </authorList>
    </citation>
    <scope>NUCLEOTIDE SEQUENCE</scope>
    <source>
        <tissue evidence="1">Spear leaf of Hainan Tall coconut</tissue>
    </source>
</reference>